<evidence type="ECO:0000313" key="1">
    <source>
        <dbReference type="EMBL" id="KAL0003906.1"/>
    </source>
</evidence>
<organism evidence="1 2">
    <name type="scientific">Lithocarpus litseifolius</name>
    <dbReference type="NCBI Taxonomy" id="425828"/>
    <lineage>
        <taxon>Eukaryota</taxon>
        <taxon>Viridiplantae</taxon>
        <taxon>Streptophyta</taxon>
        <taxon>Embryophyta</taxon>
        <taxon>Tracheophyta</taxon>
        <taxon>Spermatophyta</taxon>
        <taxon>Magnoliopsida</taxon>
        <taxon>eudicotyledons</taxon>
        <taxon>Gunneridae</taxon>
        <taxon>Pentapetalae</taxon>
        <taxon>rosids</taxon>
        <taxon>fabids</taxon>
        <taxon>Fagales</taxon>
        <taxon>Fagaceae</taxon>
        <taxon>Lithocarpus</taxon>
    </lineage>
</organism>
<accession>A0AAW2D5F1</accession>
<comment type="caution">
    <text evidence="1">The sequence shown here is derived from an EMBL/GenBank/DDBJ whole genome shotgun (WGS) entry which is preliminary data.</text>
</comment>
<name>A0AAW2D5F1_9ROSI</name>
<evidence type="ECO:0000313" key="2">
    <source>
        <dbReference type="Proteomes" id="UP001459277"/>
    </source>
</evidence>
<keyword evidence="2" id="KW-1185">Reference proteome</keyword>
<gene>
    <name evidence="1" type="ORF">SO802_011467</name>
</gene>
<dbReference type="EMBL" id="JAZDWU010000004">
    <property type="protein sequence ID" value="KAL0003906.1"/>
    <property type="molecule type" value="Genomic_DNA"/>
</dbReference>
<sequence length="220" mass="24406">MTSTRNKWLNLGDPKNSYFHCLLKTKQSKNCFKGLLDNKRKRVEDAEQIKQLVVDFYQGPLGTPNATSLRIRVHGYKQRPLTMKLSRFYSSREMIKPLDQMASLQKFSSRSSRLSNLMWWLSLHPIINSRKLLFEVNSTPIAFFPKVPNPSTMADFRLIECCNVVCKYARESVLAAEIGACGSTGMGFDACGSVLAAEIGACGSAESVLVGFDSCGAGGF</sequence>
<protein>
    <submittedName>
        <fullName evidence="1">Uncharacterized protein</fullName>
    </submittedName>
</protein>
<dbReference type="AlphaFoldDB" id="A0AAW2D5F1"/>
<reference evidence="1 2" key="1">
    <citation type="submission" date="2024-01" db="EMBL/GenBank/DDBJ databases">
        <title>A telomere-to-telomere, gap-free genome of sweet tea (Lithocarpus litseifolius).</title>
        <authorList>
            <person name="Zhou J."/>
        </authorList>
    </citation>
    <scope>NUCLEOTIDE SEQUENCE [LARGE SCALE GENOMIC DNA]</scope>
    <source>
        <strain evidence="1">Zhou-2022a</strain>
        <tissue evidence="1">Leaf</tissue>
    </source>
</reference>
<proteinExistence type="predicted"/>
<dbReference type="Proteomes" id="UP001459277">
    <property type="component" value="Unassembled WGS sequence"/>
</dbReference>